<dbReference type="EMBL" id="JAAOYM010000001">
    <property type="protein sequence ID" value="NIJ10605.1"/>
    <property type="molecule type" value="Genomic_DNA"/>
</dbReference>
<dbReference type="GO" id="GO:0009253">
    <property type="term" value="P:peptidoglycan catabolic process"/>
    <property type="evidence" value="ECO:0007669"/>
    <property type="project" value="TreeGrafter"/>
</dbReference>
<dbReference type="Proteomes" id="UP000545493">
    <property type="component" value="Unassembled WGS sequence"/>
</dbReference>
<dbReference type="CDD" id="cd13399">
    <property type="entry name" value="Slt35-like"/>
    <property type="match status" value="1"/>
</dbReference>
<sequence>MSDAARRFSARHKTVAAMVGGSLAMLPVLGASGAASWWLKPSASAQGLPLEGGYAPPVPGRISVDGSLPDSPDPQDLRVYQGPSPGPQGIPHSALRAYRKAAEAVGRQYPRCHLDWALLAGIGRIESNHARGGYVDNRGDTLEPILGPVLNGVGPVAAVVDTDGGRHDRDSTWDRAVGPMQFIPGTWARYAADGNGDGKRDPNNLYDSTVAAARYLCSGGFDLAEHDQLRAAIYRYNNSWSYVEAVIRWARAYRDGVLTLPDSDVPLAVPRVLAVEAPAPAGPSRGSTGEGGDTSATTPASPASPGGELAAEATPPPAPPEPSQPEQETTREPSPQESTTQPCESTDSTDPSTEPTSSTTSTSPTSGATSTEPVPTTTSSEQTSSTTTTPPPSCG</sequence>
<reference evidence="3 4" key="1">
    <citation type="submission" date="2020-03" db="EMBL/GenBank/DDBJ databases">
        <title>Sequencing the genomes of 1000 actinobacteria strains.</title>
        <authorList>
            <person name="Klenk H.-P."/>
        </authorList>
    </citation>
    <scope>NUCLEOTIDE SEQUENCE [LARGE SCALE GENOMIC DNA]</scope>
    <source>
        <strain evidence="3 4">DSM 45685</strain>
    </source>
</reference>
<gene>
    <name evidence="3" type="ORF">FHU38_000949</name>
</gene>
<dbReference type="InterPro" id="IPR043426">
    <property type="entry name" value="MltB-like"/>
</dbReference>
<organism evidence="3 4">
    <name type="scientific">Saccharomonospora amisosensis</name>
    <dbReference type="NCBI Taxonomy" id="1128677"/>
    <lineage>
        <taxon>Bacteria</taxon>
        <taxon>Bacillati</taxon>
        <taxon>Actinomycetota</taxon>
        <taxon>Actinomycetes</taxon>
        <taxon>Pseudonocardiales</taxon>
        <taxon>Pseudonocardiaceae</taxon>
        <taxon>Saccharomonospora</taxon>
    </lineage>
</organism>
<dbReference type="RefSeq" id="WP_167166829.1">
    <property type="nucleotide sequence ID" value="NZ_JAAOYM010000001.1"/>
</dbReference>
<accession>A0A7X5UMA7</accession>
<protein>
    <recommendedName>
        <fullName evidence="2">Transglycosylase SLT domain-containing protein</fullName>
    </recommendedName>
</protein>
<dbReference type="PANTHER" id="PTHR30163:SF8">
    <property type="entry name" value="LYTIC MUREIN TRANSGLYCOSYLASE"/>
    <property type="match status" value="1"/>
</dbReference>
<dbReference type="AlphaFoldDB" id="A0A7X5UMA7"/>
<dbReference type="SUPFAM" id="SSF53955">
    <property type="entry name" value="Lysozyme-like"/>
    <property type="match status" value="1"/>
</dbReference>
<dbReference type="InterPro" id="IPR023346">
    <property type="entry name" value="Lysozyme-like_dom_sf"/>
</dbReference>
<proteinExistence type="predicted"/>
<dbReference type="Gene3D" id="1.10.530.10">
    <property type="match status" value="1"/>
</dbReference>
<evidence type="ECO:0000313" key="3">
    <source>
        <dbReference type="EMBL" id="NIJ10605.1"/>
    </source>
</evidence>
<feature type="compositionally biased region" description="Low complexity" evidence="1">
    <location>
        <begin position="294"/>
        <end position="313"/>
    </location>
</feature>
<feature type="region of interest" description="Disordered" evidence="1">
    <location>
        <begin position="278"/>
        <end position="395"/>
    </location>
</feature>
<evidence type="ECO:0000256" key="1">
    <source>
        <dbReference type="SAM" id="MobiDB-lite"/>
    </source>
</evidence>
<dbReference type="GO" id="GO:0008933">
    <property type="term" value="F:peptidoglycan lytic transglycosylase activity"/>
    <property type="evidence" value="ECO:0007669"/>
    <property type="project" value="TreeGrafter"/>
</dbReference>
<keyword evidence="4" id="KW-1185">Reference proteome</keyword>
<name>A0A7X5UMA7_9PSEU</name>
<dbReference type="Pfam" id="PF13406">
    <property type="entry name" value="SLT_2"/>
    <property type="match status" value="1"/>
</dbReference>
<evidence type="ECO:0000313" key="4">
    <source>
        <dbReference type="Proteomes" id="UP000545493"/>
    </source>
</evidence>
<feature type="compositionally biased region" description="Low complexity" evidence="1">
    <location>
        <begin position="344"/>
        <end position="388"/>
    </location>
</feature>
<feature type="domain" description="Transglycosylase SLT" evidence="2">
    <location>
        <begin position="170"/>
        <end position="222"/>
    </location>
</feature>
<dbReference type="InterPro" id="IPR031304">
    <property type="entry name" value="SLT_2"/>
</dbReference>
<feature type="compositionally biased region" description="Pro residues" evidence="1">
    <location>
        <begin position="314"/>
        <end position="323"/>
    </location>
</feature>
<evidence type="ECO:0000259" key="2">
    <source>
        <dbReference type="Pfam" id="PF13406"/>
    </source>
</evidence>
<comment type="caution">
    <text evidence="3">The sequence shown here is derived from an EMBL/GenBank/DDBJ whole genome shotgun (WGS) entry which is preliminary data.</text>
</comment>
<dbReference type="PANTHER" id="PTHR30163">
    <property type="entry name" value="MEMBRANE-BOUND LYTIC MUREIN TRANSGLYCOSYLASE B"/>
    <property type="match status" value="1"/>
</dbReference>